<reference evidence="1" key="1">
    <citation type="submission" date="2021-01" db="EMBL/GenBank/DDBJ databases">
        <title>Genome public.</title>
        <authorList>
            <person name="Liu C."/>
            <person name="Sun Q."/>
        </authorList>
    </citation>
    <scope>NUCLEOTIDE SEQUENCE</scope>
    <source>
        <strain evidence="1">M6</strain>
    </source>
</reference>
<dbReference type="RefSeq" id="WP_201427309.1">
    <property type="nucleotide sequence ID" value="NZ_JAEQMG010000055.1"/>
</dbReference>
<name>A0A934U3K2_9FIRM</name>
<protein>
    <recommendedName>
        <fullName evidence="3">Lipoprotein SmpA/OmlA domain-containing protein</fullName>
    </recommendedName>
</protein>
<organism evidence="1 2">
    <name type="scientific">Ruminococcus difficilis</name>
    <dbReference type="NCBI Taxonomy" id="2763069"/>
    <lineage>
        <taxon>Bacteria</taxon>
        <taxon>Bacillati</taxon>
        <taxon>Bacillota</taxon>
        <taxon>Clostridia</taxon>
        <taxon>Eubacteriales</taxon>
        <taxon>Oscillospiraceae</taxon>
        <taxon>Ruminococcus</taxon>
    </lineage>
</organism>
<dbReference type="PROSITE" id="PS51257">
    <property type="entry name" value="PROKAR_LIPOPROTEIN"/>
    <property type="match status" value="1"/>
</dbReference>
<gene>
    <name evidence="1" type="ORF">JKK62_07000</name>
</gene>
<comment type="caution">
    <text evidence="1">The sequence shown here is derived from an EMBL/GenBank/DDBJ whole genome shotgun (WGS) entry which is preliminary data.</text>
</comment>
<evidence type="ECO:0000313" key="1">
    <source>
        <dbReference type="EMBL" id="MBK6088407.1"/>
    </source>
</evidence>
<sequence>MKKIICLLLIITYVVLSGCSFPFADRKFSTEKWIQTEDSQKYHYIKDLKENYNLIGMTSQEVRELLGEPYDEKVKGQVGFEEYSTHDDRTDMIFYYRLREDIISGWEIYLIRFKNNVVFETETGVEDW</sequence>
<evidence type="ECO:0000313" key="2">
    <source>
        <dbReference type="Proteomes" id="UP000633365"/>
    </source>
</evidence>
<evidence type="ECO:0008006" key="3">
    <source>
        <dbReference type="Google" id="ProtNLM"/>
    </source>
</evidence>
<keyword evidence="2" id="KW-1185">Reference proteome</keyword>
<proteinExistence type="predicted"/>
<dbReference type="Proteomes" id="UP000633365">
    <property type="component" value="Unassembled WGS sequence"/>
</dbReference>
<dbReference type="EMBL" id="JAEQMG010000055">
    <property type="protein sequence ID" value="MBK6088407.1"/>
    <property type="molecule type" value="Genomic_DNA"/>
</dbReference>
<accession>A0A934U3K2</accession>
<dbReference type="AlphaFoldDB" id="A0A934U3K2"/>